<dbReference type="AlphaFoldDB" id="A0A4Y3K689"/>
<dbReference type="GO" id="GO:0016787">
    <property type="term" value="F:hydrolase activity"/>
    <property type="evidence" value="ECO:0007669"/>
    <property type="project" value="UniProtKB-KW"/>
</dbReference>
<accession>A0A4Y3K689</accession>
<dbReference type="RefSeq" id="WP_141318391.1">
    <property type="nucleotide sequence ID" value="NZ_BJLP01000004.1"/>
</dbReference>
<dbReference type="Proteomes" id="UP000315842">
    <property type="component" value="Unassembled WGS sequence"/>
</dbReference>
<reference evidence="9 10" key="1">
    <citation type="submission" date="2019-06" db="EMBL/GenBank/DDBJ databases">
        <title>Whole genome shotgun sequence of Cellulomonas uda NBRC 3747.</title>
        <authorList>
            <person name="Hosoyama A."/>
            <person name="Uohara A."/>
            <person name="Ohji S."/>
            <person name="Ichikawa N."/>
        </authorList>
    </citation>
    <scope>NUCLEOTIDE SEQUENCE [LARGE SCALE GENOMIC DNA]</scope>
    <source>
        <strain evidence="9 10">NBRC 3747</strain>
    </source>
</reference>
<evidence type="ECO:0000256" key="6">
    <source>
        <dbReference type="ARBA" id="ARBA00023136"/>
    </source>
</evidence>
<dbReference type="InterPro" id="IPR036938">
    <property type="entry name" value="PAP2/HPO_sf"/>
</dbReference>
<evidence type="ECO:0000313" key="10">
    <source>
        <dbReference type="Proteomes" id="UP000315842"/>
    </source>
</evidence>
<feature type="transmembrane region" description="Helical" evidence="7">
    <location>
        <begin position="206"/>
        <end position="224"/>
    </location>
</feature>
<evidence type="ECO:0000256" key="5">
    <source>
        <dbReference type="ARBA" id="ARBA00022989"/>
    </source>
</evidence>
<gene>
    <name evidence="9" type="ORF">CUD01_04630</name>
</gene>
<evidence type="ECO:0000256" key="4">
    <source>
        <dbReference type="ARBA" id="ARBA00022801"/>
    </source>
</evidence>
<evidence type="ECO:0000256" key="2">
    <source>
        <dbReference type="ARBA" id="ARBA00022475"/>
    </source>
</evidence>
<dbReference type="GO" id="GO:0005886">
    <property type="term" value="C:plasma membrane"/>
    <property type="evidence" value="ECO:0007669"/>
    <property type="project" value="UniProtKB-SubCell"/>
</dbReference>
<name>A0A4Y3K689_CELUD</name>
<comment type="caution">
    <text evidence="9">The sequence shown here is derived from an EMBL/GenBank/DDBJ whole genome shotgun (WGS) entry which is preliminary data.</text>
</comment>
<organism evidence="9 10">
    <name type="scientific">Cellulomonas uda</name>
    <dbReference type="NCBI Taxonomy" id="1714"/>
    <lineage>
        <taxon>Bacteria</taxon>
        <taxon>Bacillati</taxon>
        <taxon>Actinomycetota</taxon>
        <taxon>Actinomycetes</taxon>
        <taxon>Micrococcales</taxon>
        <taxon>Cellulomonadaceae</taxon>
        <taxon>Cellulomonas</taxon>
    </lineage>
</organism>
<feature type="transmembrane region" description="Helical" evidence="7">
    <location>
        <begin position="24"/>
        <end position="46"/>
    </location>
</feature>
<keyword evidence="10" id="KW-1185">Reference proteome</keyword>
<keyword evidence="2" id="KW-1003">Cell membrane</keyword>
<dbReference type="Pfam" id="PF01569">
    <property type="entry name" value="PAP2"/>
    <property type="match status" value="1"/>
</dbReference>
<feature type="transmembrane region" description="Helical" evidence="7">
    <location>
        <begin position="82"/>
        <end position="101"/>
    </location>
</feature>
<proteinExistence type="predicted"/>
<keyword evidence="4" id="KW-0378">Hydrolase</keyword>
<feature type="domain" description="Phosphatidic acid phosphatase type 2/haloperoxidase" evidence="8">
    <location>
        <begin position="111"/>
        <end position="221"/>
    </location>
</feature>
<protein>
    <recommendedName>
        <fullName evidence="8">Phosphatidic acid phosphatase type 2/haloperoxidase domain-containing protein</fullName>
    </recommendedName>
</protein>
<evidence type="ECO:0000256" key="1">
    <source>
        <dbReference type="ARBA" id="ARBA00004651"/>
    </source>
</evidence>
<evidence type="ECO:0000259" key="8">
    <source>
        <dbReference type="SMART" id="SM00014"/>
    </source>
</evidence>
<evidence type="ECO:0000313" key="9">
    <source>
        <dbReference type="EMBL" id="GEA80019.1"/>
    </source>
</evidence>
<dbReference type="PANTHER" id="PTHR14969:SF62">
    <property type="entry name" value="DECAPRENYLPHOSPHORYL-5-PHOSPHORIBOSE PHOSPHATASE RV3807C-RELATED"/>
    <property type="match status" value="1"/>
</dbReference>
<evidence type="ECO:0000256" key="7">
    <source>
        <dbReference type="SAM" id="Phobius"/>
    </source>
</evidence>
<dbReference type="EMBL" id="BJLP01000004">
    <property type="protein sequence ID" value="GEA80019.1"/>
    <property type="molecule type" value="Genomic_DNA"/>
</dbReference>
<keyword evidence="5 7" id="KW-1133">Transmembrane helix</keyword>
<evidence type="ECO:0000256" key="3">
    <source>
        <dbReference type="ARBA" id="ARBA00022692"/>
    </source>
</evidence>
<keyword evidence="3 7" id="KW-0812">Transmembrane</keyword>
<dbReference type="PANTHER" id="PTHR14969">
    <property type="entry name" value="SPHINGOSINE-1-PHOSPHATE PHOSPHOHYDROLASE"/>
    <property type="match status" value="1"/>
</dbReference>
<feature type="transmembrane region" description="Helical" evidence="7">
    <location>
        <begin position="175"/>
        <end position="194"/>
    </location>
</feature>
<feature type="transmembrane region" description="Helical" evidence="7">
    <location>
        <begin position="150"/>
        <end position="168"/>
    </location>
</feature>
<comment type="subcellular location">
    <subcellularLocation>
        <location evidence="1">Cell membrane</location>
        <topology evidence="1">Multi-pass membrane protein</topology>
    </subcellularLocation>
</comment>
<dbReference type="InterPro" id="IPR000326">
    <property type="entry name" value="PAP2/HPO"/>
</dbReference>
<dbReference type="SMART" id="SM00014">
    <property type="entry name" value="acidPPc"/>
    <property type="match status" value="1"/>
</dbReference>
<feature type="transmembrane region" description="Helical" evidence="7">
    <location>
        <begin position="108"/>
        <end position="130"/>
    </location>
</feature>
<dbReference type="SUPFAM" id="SSF48317">
    <property type="entry name" value="Acid phosphatase/Vanadium-dependent haloperoxidase"/>
    <property type="match status" value="1"/>
</dbReference>
<dbReference type="Gene3D" id="1.20.144.10">
    <property type="entry name" value="Phosphatidic acid phosphatase type 2/haloperoxidase"/>
    <property type="match status" value="1"/>
</dbReference>
<sequence>MLDPHRWDPDVVTRPTPREAARDLALRVLAPAVLWGAVVVGLGLLLGGSLSGVADAEDGVNRWFVDQRTAALDSLTAFASHVGNTGAIIAVCLVVVAAVWWRTRRWWYAVVPGVALGAQVMVFLASSSLVGRSRPDVPKLDHAPPTSSFPSGHSGASTALYVTLALMAQRIERTWLRVSLTVVLLLVPLFVMTSRLYRGMHHPTDVLVGCANGVLCALLGWYWLRPTRERAPQEPQEPQIVEGRR</sequence>
<keyword evidence="6 7" id="KW-0472">Membrane</keyword>